<sequence length="287" mass="31839">MAEETANINPDGSTTFEGAEESTMPPVEDSGDAGETAGEAFEEIAQGGDPAIYLLLVVMLLGVLFYIYKRKSKEDEDDFFDNLDGEKFNLKLPAEVDEYYAIKEKCLAAGWQPGTPPDKANPSPQHRMLAQALMKRAIGDIPLVTHIQKESSGMNKLYSQSMCSVKQWRSYQAAEAMVSSEVEEVRGEADEIEAGWSQVIWRQAMQYHNMLKQKHEMEQKAAADAAAKKMAIDQAKKKTMTEEEKIKAAEKAAAELIKAEEREKDSKNAFSGGVKKGFLDSKKGKKK</sequence>
<feature type="compositionally biased region" description="Basic and acidic residues" evidence="1">
    <location>
        <begin position="277"/>
        <end position="287"/>
    </location>
</feature>
<gene>
    <name evidence="3" type="ORF">CYCCA115_LOCUS536</name>
</gene>
<accession>A0AAD2CGK5</accession>
<evidence type="ECO:0000256" key="2">
    <source>
        <dbReference type="SAM" id="Phobius"/>
    </source>
</evidence>
<evidence type="ECO:0000313" key="4">
    <source>
        <dbReference type="Proteomes" id="UP001295423"/>
    </source>
</evidence>
<reference evidence="3" key="1">
    <citation type="submission" date="2023-08" db="EMBL/GenBank/DDBJ databases">
        <authorList>
            <person name="Audoor S."/>
            <person name="Bilcke G."/>
        </authorList>
    </citation>
    <scope>NUCLEOTIDE SEQUENCE</scope>
</reference>
<evidence type="ECO:0000256" key="1">
    <source>
        <dbReference type="SAM" id="MobiDB-lite"/>
    </source>
</evidence>
<dbReference type="InterPro" id="IPR018624">
    <property type="entry name" value="Sec66"/>
</dbReference>
<feature type="transmembrane region" description="Helical" evidence="2">
    <location>
        <begin position="51"/>
        <end position="68"/>
    </location>
</feature>
<dbReference type="GO" id="GO:0031204">
    <property type="term" value="P:post-translational protein targeting to membrane, translocation"/>
    <property type="evidence" value="ECO:0007669"/>
    <property type="project" value="InterPro"/>
</dbReference>
<keyword evidence="2" id="KW-0812">Transmembrane</keyword>
<feature type="compositionally biased region" description="Polar residues" evidence="1">
    <location>
        <begin position="1"/>
        <end position="16"/>
    </location>
</feature>
<feature type="region of interest" description="Disordered" evidence="1">
    <location>
        <begin position="1"/>
        <end position="35"/>
    </location>
</feature>
<dbReference type="AlphaFoldDB" id="A0AAD2CGK5"/>
<proteinExistence type="predicted"/>
<name>A0AAD2CGK5_9STRA</name>
<dbReference type="PANTHER" id="PTHR28229:SF1">
    <property type="entry name" value="TRANSLOCATION PROTEIN SEC66"/>
    <property type="match status" value="1"/>
</dbReference>
<feature type="region of interest" description="Disordered" evidence="1">
    <location>
        <begin position="260"/>
        <end position="287"/>
    </location>
</feature>
<dbReference type="PANTHER" id="PTHR28229">
    <property type="entry name" value="TRANSLOCATION PROTEIN SEC66"/>
    <property type="match status" value="1"/>
</dbReference>
<dbReference type="EMBL" id="CAKOGP040000001">
    <property type="protein sequence ID" value="CAJ1909233.1"/>
    <property type="molecule type" value="Genomic_DNA"/>
</dbReference>
<keyword evidence="2" id="KW-0472">Membrane</keyword>
<dbReference type="Proteomes" id="UP001295423">
    <property type="component" value="Unassembled WGS sequence"/>
</dbReference>
<organism evidence="3 4">
    <name type="scientific">Cylindrotheca closterium</name>
    <dbReference type="NCBI Taxonomy" id="2856"/>
    <lineage>
        <taxon>Eukaryota</taxon>
        <taxon>Sar</taxon>
        <taxon>Stramenopiles</taxon>
        <taxon>Ochrophyta</taxon>
        <taxon>Bacillariophyta</taxon>
        <taxon>Bacillariophyceae</taxon>
        <taxon>Bacillariophycidae</taxon>
        <taxon>Bacillariales</taxon>
        <taxon>Bacillariaceae</taxon>
        <taxon>Cylindrotheca</taxon>
    </lineage>
</organism>
<protein>
    <submittedName>
        <fullName evidence="3">Uncharacterized protein</fullName>
    </submittedName>
</protein>
<dbReference type="Pfam" id="PF09802">
    <property type="entry name" value="Sec66"/>
    <property type="match status" value="1"/>
</dbReference>
<keyword evidence="4" id="KW-1185">Reference proteome</keyword>
<keyword evidence="2" id="KW-1133">Transmembrane helix</keyword>
<evidence type="ECO:0000313" key="3">
    <source>
        <dbReference type="EMBL" id="CAJ1909233.1"/>
    </source>
</evidence>
<dbReference type="GO" id="GO:0031207">
    <property type="term" value="C:Sec62/Sec63 complex"/>
    <property type="evidence" value="ECO:0007669"/>
    <property type="project" value="InterPro"/>
</dbReference>
<comment type="caution">
    <text evidence="3">The sequence shown here is derived from an EMBL/GenBank/DDBJ whole genome shotgun (WGS) entry which is preliminary data.</text>
</comment>